<name>A0A7J2U1N0_9CREN</name>
<dbReference type="Gene3D" id="3.40.50.800">
    <property type="entry name" value="Anticodon-binding domain"/>
    <property type="match status" value="1"/>
</dbReference>
<evidence type="ECO:0000256" key="2">
    <source>
        <dbReference type="ARBA" id="ARBA00022741"/>
    </source>
</evidence>
<dbReference type="Pfam" id="PF03129">
    <property type="entry name" value="HGTP_anticodon"/>
    <property type="match status" value="1"/>
</dbReference>
<keyword evidence="4" id="KW-0030">Aminoacyl-tRNA synthetase</keyword>
<dbReference type="Gene3D" id="3.30.930.10">
    <property type="entry name" value="Bira Bifunctional Protein, Domain 2"/>
    <property type="match status" value="1"/>
</dbReference>
<dbReference type="EC" id="6.1.1.21" evidence="4"/>
<dbReference type="EMBL" id="DSEU01000027">
    <property type="protein sequence ID" value="HEM66718.1"/>
    <property type="molecule type" value="Genomic_DNA"/>
</dbReference>
<keyword evidence="4 7" id="KW-0436">Ligase</keyword>
<keyword evidence="2 4" id="KW-0547">Nucleotide-binding</keyword>
<evidence type="ECO:0000256" key="5">
    <source>
        <dbReference type="PIRSR" id="PIRSR001549-1"/>
    </source>
</evidence>
<dbReference type="GO" id="GO:0005737">
    <property type="term" value="C:cytoplasm"/>
    <property type="evidence" value="ECO:0007669"/>
    <property type="project" value="UniProtKB-SubCell"/>
</dbReference>
<dbReference type="NCBIfam" id="TIGR00442">
    <property type="entry name" value="hisS"/>
    <property type="match status" value="1"/>
</dbReference>
<dbReference type="CDD" id="cd00773">
    <property type="entry name" value="HisRS-like_core"/>
    <property type="match status" value="1"/>
</dbReference>
<comment type="caution">
    <text evidence="7">The sequence shown here is derived from an EMBL/GenBank/DDBJ whole genome shotgun (WGS) entry which is preliminary data.</text>
</comment>
<dbReference type="GO" id="GO:0006427">
    <property type="term" value="P:histidyl-tRNA aminoacylation"/>
    <property type="evidence" value="ECO:0007669"/>
    <property type="project" value="UniProtKB-UniRule"/>
</dbReference>
<dbReference type="HAMAP" id="MF_00127">
    <property type="entry name" value="His_tRNA_synth"/>
    <property type="match status" value="1"/>
</dbReference>
<dbReference type="InterPro" id="IPR036621">
    <property type="entry name" value="Anticodon-bd_dom_sf"/>
</dbReference>
<evidence type="ECO:0000256" key="1">
    <source>
        <dbReference type="ARBA" id="ARBA00008226"/>
    </source>
</evidence>
<dbReference type="GO" id="GO:0004821">
    <property type="term" value="F:histidine-tRNA ligase activity"/>
    <property type="evidence" value="ECO:0007669"/>
    <property type="project" value="UniProtKB-UniRule"/>
</dbReference>
<dbReference type="InterPro" id="IPR045864">
    <property type="entry name" value="aa-tRNA-synth_II/BPL/LPL"/>
</dbReference>
<protein>
    <recommendedName>
        <fullName evidence="4">Histidine--tRNA ligase</fullName>
        <ecNumber evidence="4">6.1.1.21</ecNumber>
    </recommendedName>
    <alternativeName>
        <fullName evidence="4">Histidyl-tRNA synthetase</fullName>
        <shortName evidence="4">HisRS</shortName>
    </alternativeName>
</protein>
<dbReference type="Pfam" id="PF13393">
    <property type="entry name" value="tRNA-synt_His"/>
    <property type="match status" value="1"/>
</dbReference>
<dbReference type="SUPFAM" id="SSF52954">
    <property type="entry name" value="Class II aaRS ABD-related"/>
    <property type="match status" value="1"/>
</dbReference>
<organism evidence="7">
    <name type="scientific">Ignisphaera aggregans</name>
    <dbReference type="NCBI Taxonomy" id="334771"/>
    <lineage>
        <taxon>Archaea</taxon>
        <taxon>Thermoproteota</taxon>
        <taxon>Thermoprotei</taxon>
        <taxon>Desulfurococcales</taxon>
        <taxon>Desulfurococcaceae</taxon>
        <taxon>Ignisphaera</taxon>
    </lineage>
</organism>
<dbReference type="InterPro" id="IPR041715">
    <property type="entry name" value="HisRS-like_core"/>
</dbReference>
<feature type="binding site" evidence="5">
    <location>
        <position position="130"/>
    </location>
    <ligand>
        <name>L-histidine</name>
        <dbReference type="ChEBI" id="CHEBI:57595"/>
    </ligand>
</feature>
<gene>
    <name evidence="4" type="primary">hisS</name>
    <name evidence="7" type="ORF">ENO26_04000</name>
</gene>
<dbReference type="InterPro" id="IPR004154">
    <property type="entry name" value="Anticodon-bd"/>
</dbReference>
<dbReference type="PANTHER" id="PTHR43707:SF1">
    <property type="entry name" value="HISTIDINE--TRNA LIGASE, MITOCHONDRIAL-RELATED"/>
    <property type="match status" value="1"/>
</dbReference>
<comment type="subcellular location">
    <subcellularLocation>
        <location evidence="4">Cytoplasm</location>
    </subcellularLocation>
</comment>
<dbReference type="AlphaFoldDB" id="A0A7J2U1N0"/>
<comment type="catalytic activity">
    <reaction evidence="3 4">
        <text>tRNA(His) + L-histidine + ATP = L-histidyl-tRNA(His) + AMP + diphosphate + H(+)</text>
        <dbReference type="Rhea" id="RHEA:17313"/>
        <dbReference type="Rhea" id="RHEA-COMP:9665"/>
        <dbReference type="Rhea" id="RHEA-COMP:9689"/>
        <dbReference type="ChEBI" id="CHEBI:15378"/>
        <dbReference type="ChEBI" id="CHEBI:30616"/>
        <dbReference type="ChEBI" id="CHEBI:33019"/>
        <dbReference type="ChEBI" id="CHEBI:57595"/>
        <dbReference type="ChEBI" id="CHEBI:78442"/>
        <dbReference type="ChEBI" id="CHEBI:78527"/>
        <dbReference type="ChEBI" id="CHEBI:456215"/>
        <dbReference type="EC" id="6.1.1.21"/>
    </reaction>
</comment>
<keyword evidence="4" id="KW-0648">Protein biosynthesis</keyword>
<evidence type="ECO:0000256" key="4">
    <source>
        <dbReference type="HAMAP-Rule" id="MF_00127"/>
    </source>
</evidence>
<dbReference type="SUPFAM" id="SSF55681">
    <property type="entry name" value="Class II aaRS and biotin synthetases"/>
    <property type="match status" value="1"/>
</dbReference>
<evidence type="ECO:0000313" key="7">
    <source>
        <dbReference type="EMBL" id="HEM66718.1"/>
    </source>
</evidence>
<reference evidence="7" key="1">
    <citation type="journal article" date="2020" name="mSystems">
        <title>Genome- and Community-Level Interaction Insights into Carbon Utilization and Element Cycling Functions of Hydrothermarchaeota in Hydrothermal Sediment.</title>
        <authorList>
            <person name="Zhou Z."/>
            <person name="Liu Y."/>
            <person name="Xu W."/>
            <person name="Pan J."/>
            <person name="Luo Z.H."/>
            <person name="Li M."/>
        </authorList>
    </citation>
    <scope>NUCLEOTIDE SEQUENCE [LARGE SCALE GENOMIC DNA]</scope>
    <source>
        <strain evidence="7">SpSt-125</strain>
    </source>
</reference>
<dbReference type="InterPro" id="IPR015807">
    <property type="entry name" value="His-tRNA-ligase"/>
</dbReference>
<feature type="domain" description="Aminoacyl-transfer RNA synthetases class-II family profile" evidence="6">
    <location>
        <begin position="31"/>
        <end position="341"/>
    </location>
</feature>
<feature type="binding site" evidence="5">
    <location>
        <begin position="82"/>
        <end position="84"/>
    </location>
    <ligand>
        <name>L-histidine</name>
        <dbReference type="ChEBI" id="CHEBI:57595"/>
    </ligand>
</feature>
<keyword evidence="4" id="KW-0067">ATP-binding</keyword>
<evidence type="ECO:0000256" key="3">
    <source>
        <dbReference type="ARBA" id="ARBA00047639"/>
    </source>
</evidence>
<accession>A0A7J2U1N0</accession>
<dbReference type="PROSITE" id="PS50862">
    <property type="entry name" value="AA_TRNA_LIGASE_II"/>
    <property type="match status" value="1"/>
</dbReference>
<dbReference type="GO" id="GO:0005524">
    <property type="term" value="F:ATP binding"/>
    <property type="evidence" value="ECO:0007669"/>
    <property type="project" value="UniProtKB-UniRule"/>
</dbReference>
<proteinExistence type="inferred from homology"/>
<comment type="similarity">
    <text evidence="1 4">Belongs to the class-II aminoacyl-tRNA synthetase family.</text>
</comment>
<feature type="binding site" evidence="5">
    <location>
        <position position="272"/>
    </location>
    <ligand>
        <name>L-histidine</name>
        <dbReference type="ChEBI" id="CHEBI:57595"/>
    </ligand>
</feature>
<feature type="binding site" evidence="5">
    <location>
        <position position="126"/>
    </location>
    <ligand>
        <name>L-histidine</name>
        <dbReference type="ChEBI" id="CHEBI:57595"/>
    </ligand>
</feature>
<dbReference type="InterPro" id="IPR006195">
    <property type="entry name" value="aa-tRNA-synth_II"/>
</dbReference>
<sequence>MYLKELLEPIRGFRDYTPPESEVLTWICNSFKEVAELFGYREVKAPTIENFKLFALKSGEEIRNSMYVFVDKGGREVALRPEVTPSVIRIYLRELKALPKPLRLFYIANVFRYDEPQYGRYREFTQAGVEVLGGDSIYYDVELIELLEEFYSRIGLDKRMYKVNNVALFRKLAVLADLSSEETEKLLHLLDKGLFDEAAKVFEAKGRQKYGDVVRLLASSRNYSNAIDKVESILRDAGVYQEVEGDIEDLVKYLDILKSMGVNAVLDPAFARGIAYYTGIIFEVQVPGMPISIAGGGRYDNLSVVYGGDELSSTGFAIGVERTMLALQYLGRDLRLLAYRPSLLFLLLDESIKRMYFVRDAIRKLRDKGLRLQVEITSPSRIGKWLEYASKSDFDYVIIVGLKEVEKRTAILRNLKKWSQVEVPIEKLGESVHEN</sequence>
<evidence type="ECO:0000259" key="6">
    <source>
        <dbReference type="PROSITE" id="PS50862"/>
    </source>
</evidence>
<dbReference type="PIRSF" id="PIRSF001549">
    <property type="entry name" value="His-tRNA_synth"/>
    <property type="match status" value="1"/>
</dbReference>
<dbReference type="InterPro" id="IPR004516">
    <property type="entry name" value="HisRS/HisZ"/>
</dbReference>
<feature type="binding site" evidence="5">
    <location>
        <begin position="276"/>
        <end position="277"/>
    </location>
    <ligand>
        <name>L-histidine</name>
        <dbReference type="ChEBI" id="CHEBI:57595"/>
    </ligand>
</feature>
<feature type="binding site" evidence="5">
    <location>
        <position position="112"/>
    </location>
    <ligand>
        <name>L-histidine</name>
        <dbReference type="ChEBI" id="CHEBI:57595"/>
    </ligand>
</feature>
<dbReference type="PANTHER" id="PTHR43707">
    <property type="entry name" value="HISTIDYL-TRNA SYNTHETASE"/>
    <property type="match status" value="1"/>
</dbReference>
<keyword evidence="4" id="KW-0963">Cytoplasm</keyword>